<dbReference type="CDD" id="cd00041">
    <property type="entry name" value="CUB"/>
    <property type="match status" value="1"/>
</dbReference>
<dbReference type="Pfam" id="PF00059">
    <property type="entry name" value="Lectin_C"/>
    <property type="match status" value="1"/>
</dbReference>
<dbReference type="Proteomes" id="UP000274756">
    <property type="component" value="Unassembled WGS sequence"/>
</dbReference>
<keyword evidence="9" id="KW-1185">Reference proteome</keyword>
<dbReference type="AlphaFoldDB" id="A0A0N4ULM7"/>
<evidence type="ECO:0000256" key="4">
    <source>
        <dbReference type="SAM" id="Phobius"/>
    </source>
</evidence>
<feature type="domain" description="CUB" evidence="5">
    <location>
        <begin position="12"/>
        <end position="129"/>
    </location>
</feature>
<sequence>MKREKRRIISALPVLLRAQEQPQSFYTKGYDKGQYPNDLNCSWILKARTPQQRIVLTIHDSKLDDALFTQCEDYLSVRDGEIYAATEIVKWCGDNYPQSIISTNDALYLVFYSNNQFSERGAKFSFVDFEIPGCPPNWITDSVSNFCYLISDSPTHHATWIDAQKYCVLQRSNLLSFSSIEEYQDFTAKFSSVEISAWIGYSDTINEGNFFAVDQNEKLNPQSFLIFDGNQQQKDCVFFHSGTGKSPYIVDDCRNKRAFICKRRQDGSTIPYALNEELIRNGFISSSLSSTLWLFILIALILLLLILYFLCYKCKRKRFNSRVSSADTDQRLVQGIDAHETNIGGAAVLTRPGYSGGNAQSNFINNRIKPIETNAATWTKKDINMNAQTKFDIEKDSNKPFRQNAEHTTHAFSLQPIKSLSVCENLQEQSLVENNLLPQNATPISHTSEKMRQKMERGEIFERPRIKILDHVSAISLDEFWNKNNVEQFSTKSEK</sequence>
<dbReference type="InterPro" id="IPR016187">
    <property type="entry name" value="CTDL_fold"/>
</dbReference>
<protein>
    <submittedName>
        <fullName evidence="10">CUB domain-containing protein</fullName>
    </submittedName>
</protein>
<dbReference type="Pfam" id="PF00431">
    <property type="entry name" value="CUB"/>
    <property type="match status" value="1"/>
</dbReference>
<dbReference type="PROSITE" id="PS01180">
    <property type="entry name" value="CUB"/>
    <property type="match status" value="1"/>
</dbReference>
<dbReference type="STRING" id="318479.A0A0N4ULM7"/>
<dbReference type="InterPro" id="IPR001304">
    <property type="entry name" value="C-type_lectin-like"/>
</dbReference>
<gene>
    <name evidence="7" type="ORF">DME_LOCUS2622</name>
</gene>
<comment type="caution">
    <text evidence="3">Lacks conserved residue(s) required for the propagation of feature annotation.</text>
</comment>
<dbReference type="CDD" id="cd00037">
    <property type="entry name" value="CLECT"/>
    <property type="match status" value="1"/>
</dbReference>
<reference evidence="7 9" key="2">
    <citation type="submission" date="2018-11" db="EMBL/GenBank/DDBJ databases">
        <authorList>
            <consortium name="Pathogen Informatics"/>
        </authorList>
    </citation>
    <scope>NUCLEOTIDE SEQUENCE [LARGE SCALE GENOMIC DNA]</scope>
</reference>
<dbReference type="SMART" id="SM00034">
    <property type="entry name" value="CLECT"/>
    <property type="match status" value="1"/>
</dbReference>
<dbReference type="PROSITE" id="PS50041">
    <property type="entry name" value="C_TYPE_LECTIN_2"/>
    <property type="match status" value="1"/>
</dbReference>
<evidence type="ECO:0000259" key="6">
    <source>
        <dbReference type="PROSITE" id="PS50041"/>
    </source>
</evidence>
<keyword evidence="2" id="KW-1015">Disulfide bond</keyword>
<organism evidence="8 10">
    <name type="scientific">Dracunculus medinensis</name>
    <name type="common">Guinea worm</name>
    <dbReference type="NCBI Taxonomy" id="318479"/>
    <lineage>
        <taxon>Eukaryota</taxon>
        <taxon>Metazoa</taxon>
        <taxon>Ecdysozoa</taxon>
        <taxon>Nematoda</taxon>
        <taxon>Chromadorea</taxon>
        <taxon>Rhabditida</taxon>
        <taxon>Spirurina</taxon>
        <taxon>Dracunculoidea</taxon>
        <taxon>Dracunculidae</taxon>
        <taxon>Dracunculus</taxon>
    </lineage>
</organism>
<evidence type="ECO:0000313" key="8">
    <source>
        <dbReference type="Proteomes" id="UP000038040"/>
    </source>
</evidence>
<dbReference type="Proteomes" id="UP000038040">
    <property type="component" value="Unplaced"/>
</dbReference>
<dbReference type="SMART" id="SM00042">
    <property type="entry name" value="CUB"/>
    <property type="match status" value="1"/>
</dbReference>
<evidence type="ECO:0000313" key="7">
    <source>
        <dbReference type="EMBL" id="VDN52649.1"/>
    </source>
</evidence>
<feature type="transmembrane region" description="Helical" evidence="4">
    <location>
        <begin position="292"/>
        <end position="312"/>
    </location>
</feature>
<evidence type="ECO:0000313" key="10">
    <source>
        <dbReference type="WBParaSite" id="DME_0000870701-mRNA-1"/>
    </source>
</evidence>
<dbReference type="SUPFAM" id="SSF56436">
    <property type="entry name" value="C-type lectin-like"/>
    <property type="match status" value="1"/>
</dbReference>
<accession>A0A0N4ULM7</accession>
<dbReference type="Gene3D" id="3.10.100.10">
    <property type="entry name" value="Mannose-Binding Protein A, subunit A"/>
    <property type="match status" value="1"/>
</dbReference>
<evidence type="ECO:0000256" key="1">
    <source>
        <dbReference type="ARBA" id="ARBA00022737"/>
    </source>
</evidence>
<dbReference type="WBParaSite" id="DME_0000870701-mRNA-1">
    <property type="protein sequence ID" value="DME_0000870701-mRNA-1"/>
    <property type="gene ID" value="DME_0000870701"/>
</dbReference>
<keyword evidence="4" id="KW-0812">Transmembrane</keyword>
<feature type="domain" description="C-type lectin" evidence="6">
    <location>
        <begin position="143"/>
        <end position="262"/>
    </location>
</feature>
<dbReference type="OrthoDB" id="7357196at2759"/>
<dbReference type="Gene3D" id="2.60.120.290">
    <property type="entry name" value="Spermadhesin, CUB domain"/>
    <property type="match status" value="1"/>
</dbReference>
<evidence type="ECO:0000313" key="9">
    <source>
        <dbReference type="Proteomes" id="UP000274756"/>
    </source>
</evidence>
<dbReference type="InterPro" id="IPR000859">
    <property type="entry name" value="CUB_dom"/>
</dbReference>
<keyword evidence="4" id="KW-1133">Transmembrane helix</keyword>
<name>A0A0N4ULM7_DRAME</name>
<evidence type="ECO:0000259" key="5">
    <source>
        <dbReference type="PROSITE" id="PS01180"/>
    </source>
</evidence>
<dbReference type="SUPFAM" id="SSF49854">
    <property type="entry name" value="Spermadhesin, CUB domain"/>
    <property type="match status" value="1"/>
</dbReference>
<dbReference type="InterPro" id="IPR035914">
    <property type="entry name" value="Sperma_CUB_dom_sf"/>
</dbReference>
<dbReference type="InterPro" id="IPR016186">
    <property type="entry name" value="C-type_lectin-like/link_sf"/>
</dbReference>
<dbReference type="PANTHER" id="PTHR24251">
    <property type="entry name" value="OVOCHYMASE-RELATED"/>
    <property type="match status" value="1"/>
</dbReference>
<proteinExistence type="predicted"/>
<dbReference type="EMBL" id="UYYG01000070">
    <property type="protein sequence ID" value="VDN52649.1"/>
    <property type="molecule type" value="Genomic_DNA"/>
</dbReference>
<reference evidence="10" key="1">
    <citation type="submission" date="2017-02" db="UniProtKB">
        <authorList>
            <consortium name="WormBaseParasite"/>
        </authorList>
    </citation>
    <scope>IDENTIFICATION</scope>
</reference>
<evidence type="ECO:0000256" key="3">
    <source>
        <dbReference type="PROSITE-ProRule" id="PRU00059"/>
    </source>
</evidence>
<keyword evidence="4" id="KW-0472">Membrane</keyword>
<evidence type="ECO:0000256" key="2">
    <source>
        <dbReference type="ARBA" id="ARBA00023157"/>
    </source>
</evidence>
<keyword evidence="1" id="KW-0677">Repeat</keyword>